<evidence type="ECO:0000313" key="2">
    <source>
        <dbReference type="EMBL" id="MEU5714111.1"/>
    </source>
</evidence>
<dbReference type="RefSeq" id="WP_359261781.1">
    <property type="nucleotide sequence ID" value="NZ_JBFAEG010000075.1"/>
</dbReference>
<evidence type="ECO:0000313" key="3">
    <source>
        <dbReference type="Proteomes" id="UP001551011"/>
    </source>
</evidence>
<dbReference type="Gene3D" id="3.40.570.10">
    <property type="entry name" value="Extracellular Endonuclease, subunit A"/>
    <property type="match status" value="1"/>
</dbReference>
<dbReference type="EMBL" id="JBFAEG010000075">
    <property type="protein sequence ID" value="MEU5714111.1"/>
    <property type="molecule type" value="Genomic_DNA"/>
</dbReference>
<dbReference type="InterPro" id="IPR044927">
    <property type="entry name" value="Endonuclea_NS_2"/>
</dbReference>
<evidence type="ECO:0000259" key="1">
    <source>
        <dbReference type="Pfam" id="PF13930"/>
    </source>
</evidence>
<proteinExistence type="predicted"/>
<keyword evidence="2" id="KW-0540">Nuclease</keyword>
<keyword evidence="2" id="KW-0255">Endonuclease</keyword>
<dbReference type="Pfam" id="PF13930">
    <property type="entry name" value="Endonuclea_NS_2"/>
    <property type="match status" value="1"/>
</dbReference>
<keyword evidence="3" id="KW-1185">Reference proteome</keyword>
<dbReference type="Proteomes" id="UP001551011">
    <property type="component" value="Unassembled WGS sequence"/>
</dbReference>
<accession>A0ABV3AQ69</accession>
<organism evidence="2 3">
    <name type="scientific">Streptomyces flaveolus</name>
    <dbReference type="NCBI Taxonomy" id="67297"/>
    <lineage>
        <taxon>Bacteria</taxon>
        <taxon>Bacillati</taxon>
        <taxon>Actinomycetota</taxon>
        <taxon>Actinomycetes</taxon>
        <taxon>Kitasatosporales</taxon>
        <taxon>Streptomycetaceae</taxon>
        <taxon>Streptomyces</taxon>
    </lineage>
</organism>
<dbReference type="GO" id="GO:0004519">
    <property type="term" value="F:endonuclease activity"/>
    <property type="evidence" value="ECO:0007669"/>
    <property type="project" value="UniProtKB-KW"/>
</dbReference>
<name>A0ABV3AQ69_9ACTN</name>
<feature type="domain" description="Type VII secretion system protein EssD-like" evidence="1">
    <location>
        <begin position="2"/>
        <end position="65"/>
    </location>
</feature>
<dbReference type="InterPro" id="IPR044929">
    <property type="entry name" value="DNA/RNA_non-sp_Endonuclease_sf"/>
</dbReference>
<comment type="caution">
    <text evidence="2">The sequence shown here is derived from an EMBL/GenBank/DDBJ whole genome shotgun (WGS) entry which is preliminary data.</text>
</comment>
<protein>
    <submittedName>
        <fullName evidence="2">DNA/RNA non-specific endonuclease</fullName>
    </submittedName>
</protein>
<reference evidence="2 3" key="1">
    <citation type="submission" date="2024-06" db="EMBL/GenBank/DDBJ databases">
        <title>The Natural Products Discovery Center: Release of the First 8490 Sequenced Strains for Exploring Actinobacteria Biosynthetic Diversity.</title>
        <authorList>
            <person name="Kalkreuter E."/>
            <person name="Kautsar S.A."/>
            <person name="Yang D."/>
            <person name="Bader C.D."/>
            <person name="Teijaro C.N."/>
            <person name="Fluegel L."/>
            <person name="Davis C.M."/>
            <person name="Simpson J.R."/>
            <person name="Lauterbach L."/>
            <person name="Steele A.D."/>
            <person name="Gui C."/>
            <person name="Meng S."/>
            <person name="Li G."/>
            <person name="Viehrig K."/>
            <person name="Ye F."/>
            <person name="Su P."/>
            <person name="Kiefer A.F."/>
            <person name="Nichols A."/>
            <person name="Cepeda A.J."/>
            <person name="Yan W."/>
            <person name="Fan B."/>
            <person name="Jiang Y."/>
            <person name="Adhikari A."/>
            <person name="Zheng C.-J."/>
            <person name="Schuster L."/>
            <person name="Cowan T.M."/>
            <person name="Smanski M.J."/>
            <person name="Chevrette M.G."/>
            <person name="De Carvalho L.P.S."/>
            <person name="Shen B."/>
        </authorList>
    </citation>
    <scope>NUCLEOTIDE SEQUENCE [LARGE SCALE GENOMIC DNA]</scope>
    <source>
        <strain evidence="2 3">NPDC020594</strain>
    </source>
</reference>
<sequence>MGDKMGGDWVSENLFTEFGRMNKSAMRRCETKMEKQLAAGKWVMYTGKLNYSHTTGIPDSITMSAYTEDGPLSHITDWQTTCS</sequence>
<gene>
    <name evidence="2" type="ORF">AB0H04_46325</name>
</gene>
<keyword evidence="2" id="KW-0378">Hydrolase</keyword>